<gene>
    <name evidence="1" type="ORF">GLW05_18200</name>
</gene>
<dbReference type="AlphaFoldDB" id="A0A6I5A5B1"/>
<organism evidence="1 2">
    <name type="scientific">Pontibacillus yanchengensis</name>
    <dbReference type="NCBI Taxonomy" id="462910"/>
    <lineage>
        <taxon>Bacteria</taxon>
        <taxon>Bacillati</taxon>
        <taxon>Bacillota</taxon>
        <taxon>Bacilli</taxon>
        <taxon>Bacillales</taxon>
        <taxon>Bacillaceae</taxon>
        <taxon>Pontibacillus</taxon>
    </lineage>
</organism>
<dbReference type="OrthoDB" id="2822330at2"/>
<protein>
    <submittedName>
        <fullName evidence="1">Uncharacterized protein</fullName>
    </submittedName>
</protein>
<proteinExistence type="predicted"/>
<dbReference type="RefSeq" id="WP_160850578.1">
    <property type="nucleotide sequence ID" value="NZ_WMEQ01000017.1"/>
</dbReference>
<dbReference type="Proteomes" id="UP000468638">
    <property type="component" value="Unassembled WGS sequence"/>
</dbReference>
<sequence length="279" mass="32971">MAKKKQEVQLIGASKLMEKVFTGGLYRELKFYENRKEQMKDQFHKIVKDSHDIRHEFHGVVAKFIRNPVYTTDQEGLLDYLENFGVLPYVTKIDAKKVKEETDIQNTLSRFAYPVKSYVRFYLNGEGRGHLDKTQYNFDMNLERLSHWFLKTKSGHDRMKNQLELYKNNMLNCPVLKQAGSLVSNYGTVKRLNYATEYDIPAIYQELGADFLKQYGSVNMEALDDYICRGILNQKEIQSFRMMTDHKLKFMVMDVESEQRAWDYFQSERIRKSNLSRNA</sequence>
<reference evidence="1 2" key="1">
    <citation type="submission" date="2019-11" db="EMBL/GenBank/DDBJ databases">
        <title>Genome sequences of 17 halophilic strains isolated from different environments.</title>
        <authorList>
            <person name="Furrow R.E."/>
        </authorList>
    </citation>
    <scope>NUCLEOTIDE SEQUENCE [LARGE SCALE GENOMIC DNA]</scope>
    <source>
        <strain evidence="1 2">22514_16_FS</strain>
    </source>
</reference>
<evidence type="ECO:0000313" key="1">
    <source>
        <dbReference type="EMBL" id="MYL35514.1"/>
    </source>
</evidence>
<comment type="caution">
    <text evidence="1">The sequence shown here is derived from an EMBL/GenBank/DDBJ whole genome shotgun (WGS) entry which is preliminary data.</text>
</comment>
<accession>A0A6I5A5B1</accession>
<name>A0A6I5A5B1_9BACI</name>
<dbReference type="EMBL" id="WMEQ01000017">
    <property type="protein sequence ID" value="MYL35514.1"/>
    <property type="molecule type" value="Genomic_DNA"/>
</dbReference>
<evidence type="ECO:0000313" key="2">
    <source>
        <dbReference type="Proteomes" id="UP000468638"/>
    </source>
</evidence>